<name>A0A177VDV1_9BASI</name>
<feature type="signal peptide" evidence="1">
    <location>
        <begin position="1"/>
        <end position="20"/>
    </location>
</feature>
<dbReference type="InterPro" id="IPR050266">
    <property type="entry name" value="AB_hydrolase_sf"/>
</dbReference>
<dbReference type="InterPro" id="IPR029058">
    <property type="entry name" value="AB_hydrolase_fold"/>
</dbReference>
<reference evidence="3" key="3">
    <citation type="submission" date="2020-10" db="EMBL/GenBank/DDBJ databases">
        <authorList>
            <person name="Sedaghatjoo S."/>
        </authorList>
    </citation>
    <scope>NUCLEOTIDE SEQUENCE</scope>
    <source>
        <strain evidence="3">AZH3</strain>
    </source>
</reference>
<feature type="domain" description="AB hydrolase-1" evidence="2">
    <location>
        <begin position="97"/>
        <end position="196"/>
    </location>
</feature>
<evidence type="ECO:0000313" key="4">
    <source>
        <dbReference type="EMBL" id="KAE8256712.1"/>
    </source>
</evidence>
<dbReference type="AlphaFoldDB" id="A0A177VDV1"/>
<proteinExistence type="predicted"/>
<reference evidence="4" key="1">
    <citation type="submission" date="2016-04" db="EMBL/GenBank/DDBJ databases">
        <authorList>
            <person name="Nguyen H.D."/>
            <person name="Kesanakurti P."/>
            <person name="Cullis J."/>
            <person name="Levesque C.A."/>
            <person name="Hambleton S."/>
        </authorList>
    </citation>
    <scope>NUCLEOTIDE SEQUENCE</scope>
    <source>
        <strain evidence="4">DAOMC 238032</strain>
    </source>
</reference>
<protein>
    <recommendedName>
        <fullName evidence="2">AB hydrolase-1 domain-containing protein</fullName>
    </recommendedName>
</protein>
<dbReference type="EMBL" id="CAJHJG010002052">
    <property type="protein sequence ID" value="CAD6916923.1"/>
    <property type="molecule type" value="Genomic_DNA"/>
</dbReference>
<sequence>MRFFASLVLVSPLLATVACSAPSSFDNAAGPAQLARADRKQHVVAAQPPRYLTLPPTPHLPRPDVETRLGRPDGASIWYAQFWPKKSTAAKKAKALPPVVFLHGGLAASQWLGHQIAHFKETRHVIAIDSRAQGRSTNGNGTLLTYDAMTEDVVAILDHLKISTAALVGWSDGAIIGLDFALNHPSRIDRVFAFAPNYNISGTLDVSLSPVFTEYEARAQKIYEKINPTHNFEIQYDAVTTMWATLPAWNQKDFEAIPSDVGRRVWIVDGDHEEAVRRYQIDELANWIKESGELLLPQTSHFAFMQDPSLFNDAIQRLLDITF</sequence>
<keyword evidence="6" id="KW-1185">Reference proteome</keyword>
<organism evidence="4 5">
    <name type="scientific">Tilletia caries</name>
    <name type="common">wheat bunt fungus</name>
    <dbReference type="NCBI Taxonomy" id="13290"/>
    <lineage>
        <taxon>Eukaryota</taxon>
        <taxon>Fungi</taxon>
        <taxon>Dikarya</taxon>
        <taxon>Basidiomycota</taxon>
        <taxon>Ustilaginomycotina</taxon>
        <taxon>Exobasidiomycetes</taxon>
        <taxon>Tilletiales</taxon>
        <taxon>Tilletiaceae</taxon>
        <taxon>Tilletia</taxon>
    </lineage>
</organism>
<dbReference type="InterPro" id="IPR000073">
    <property type="entry name" value="AB_hydrolase_1"/>
</dbReference>
<dbReference type="Proteomes" id="UP000077671">
    <property type="component" value="Unassembled WGS sequence"/>
</dbReference>
<evidence type="ECO:0000313" key="6">
    <source>
        <dbReference type="Proteomes" id="UP000836402"/>
    </source>
</evidence>
<dbReference type="SUPFAM" id="SSF53474">
    <property type="entry name" value="alpha/beta-Hydrolases"/>
    <property type="match status" value="1"/>
</dbReference>
<dbReference type="PROSITE" id="PS51257">
    <property type="entry name" value="PROKAR_LIPOPROTEIN"/>
    <property type="match status" value="1"/>
</dbReference>
<dbReference type="Pfam" id="PF00561">
    <property type="entry name" value="Abhydrolase_1"/>
    <property type="match status" value="1"/>
</dbReference>
<evidence type="ECO:0000313" key="3">
    <source>
        <dbReference type="EMBL" id="CAD6916923.1"/>
    </source>
</evidence>
<reference evidence="4" key="2">
    <citation type="journal article" date="2019" name="IMA Fungus">
        <title>Genome sequencing and comparison of five Tilletia species to identify candidate genes for the detection of regulated species infecting wheat.</title>
        <authorList>
            <person name="Nguyen H.D.T."/>
            <person name="Sultana T."/>
            <person name="Kesanakurti P."/>
            <person name="Hambleton S."/>
        </authorList>
    </citation>
    <scope>NUCLEOTIDE SEQUENCE</scope>
    <source>
        <strain evidence="4">DAOMC 238032</strain>
    </source>
</reference>
<evidence type="ECO:0000313" key="5">
    <source>
        <dbReference type="Proteomes" id="UP000077671"/>
    </source>
</evidence>
<dbReference type="Gene3D" id="3.40.50.1820">
    <property type="entry name" value="alpha/beta hydrolase"/>
    <property type="match status" value="1"/>
</dbReference>
<dbReference type="GO" id="GO:0016020">
    <property type="term" value="C:membrane"/>
    <property type="evidence" value="ECO:0007669"/>
    <property type="project" value="TreeGrafter"/>
</dbReference>
<accession>A0A177VDV1</accession>
<evidence type="ECO:0000256" key="1">
    <source>
        <dbReference type="SAM" id="SignalP"/>
    </source>
</evidence>
<keyword evidence="1" id="KW-0732">Signal</keyword>
<dbReference type="EMBL" id="LWDD02000775">
    <property type="protein sequence ID" value="KAE8256712.1"/>
    <property type="molecule type" value="Genomic_DNA"/>
</dbReference>
<dbReference type="PANTHER" id="PTHR43798:SF33">
    <property type="entry name" value="HYDROLASE, PUTATIVE (AFU_ORTHOLOGUE AFUA_2G14860)-RELATED"/>
    <property type="match status" value="1"/>
</dbReference>
<dbReference type="PANTHER" id="PTHR43798">
    <property type="entry name" value="MONOACYLGLYCEROL LIPASE"/>
    <property type="match status" value="1"/>
</dbReference>
<gene>
    <name evidence="4" type="ORF">A4X03_0g5130</name>
    <name evidence="3" type="ORF">JKIAZH3_G4062</name>
</gene>
<comment type="caution">
    <text evidence="4">The sequence shown here is derived from an EMBL/GenBank/DDBJ whole genome shotgun (WGS) entry which is preliminary data.</text>
</comment>
<evidence type="ECO:0000259" key="2">
    <source>
        <dbReference type="Pfam" id="PF00561"/>
    </source>
</evidence>
<feature type="chain" id="PRO_5044550310" description="AB hydrolase-1 domain-containing protein" evidence="1">
    <location>
        <begin position="21"/>
        <end position="323"/>
    </location>
</feature>
<dbReference type="Proteomes" id="UP000836402">
    <property type="component" value="Unassembled WGS sequence"/>
</dbReference>